<dbReference type="AlphaFoldDB" id="A0A6L8VGF1"/>
<protein>
    <submittedName>
        <fullName evidence="3">DUF2541 family protein</fullName>
    </submittedName>
</protein>
<dbReference type="RefSeq" id="WP_161344654.1">
    <property type="nucleotide sequence ID" value="NZ_BMGW01000003.1"/>
</dbReference>
<evidence type="ECO:0000313" key="3">
    <source>
        <dbReference type="EMBL" id="MZQ88756.1"/>
    </source>
</evidence>
<keyword evidence="1 2" id="KW-0732">Signal</keyword>
<dbReference type="InterPro" id="IPR006311">
    <property type="entry name" value="TAT_signal"/>
</dbReference>
<reference evidence="3 4" key="1">
    <citation type="submission" date="2020-01" db="EMBL/GenBank/DDBJ databases">
        <title>Frigidibacter albus SP32T (=CGMCC 1.13995T).</title>
        <authorList>
            <person name="Liao X."/>
        </authorList>
    </citation>
    <scope>NUCLEOTIDE SEQUENCE [LARGE SCALE GENOMIC DNA]</scope>
    <source>
        <strain evidence="3 4">SP32</strain>
    </source>
</reference>
<dbReference type="Pfam" id="PF10807">
    <property type="entry name" value="DUF2541"/>
    <property type="match status" value="1"/>
</dbReference>
<gene>
    <name evidence="3" type="ORF">GS660_06560</name>
</gene>
<keyword evidence="4" id="KW-1185">Reference proteome</keyword>
<dbReference type="PROSITE" id="PS51318">
    <property type="entry name" value="TAT"/>
    <property type="match status" value="1"/>
</dbReference>
<evidence type="ECO:0000256" key="1">
    <source>
        <dbReference type="ARBA" id="ARBA00022729"/>
    </source>
</evidence>
<accession>A0A6L8VGF1</accession>
<dbReference type="Proteomes" id="UP000477083">
    <property type="component" value="Unassembled WGS sequence"/>
</dbReference>
<comment type="caution">
    <text evidence="3">The sequence shown here is derived from an EMBL/GenBank/DDBJ whole genome shotgun (WGS) entry which is preliminary data.</text>
</comment>
<evidence type="ECO:0000313" key="4">
    <source>
        <dbReference type="Proteomes" id="UP000477083"/>
    </source>
</evidence>
<sequence>MTSRRYVLAGAAALGLMALLPLPARADQEVVLGEKTVGFNEQRDVIQVGRREGRFTHLKLAVRDNPVFLERVLVHYANGDVSELPVRARIRRDSETRFIPLPGDHARAIRRIEIYYARAAQGDRARIIAIGRAGG</sequence>
<feature type="signal peptide" evidence="2">
    <location>
        <begin position="1"/>
        <end position="26"/>
    </location>
</feature>
<evidence type="ECO:0000256" key="2">
    <source>
        <dbReference type="SAM" id="SignalP"/>
    </source>
</evidence>
<dbReference type="EMBL" id="WWNR01000003">
    <property type="protein sequence ID" value="MZQ88756.1"/>
    <property type="molecule type" value="Genomic_DNA"/>
</dbReference>
<dbReference type="InterPro" id="IPR020240">
    <property type="entry name" value="UPF0412_YaaI"/>
</dbReference>
<proteinExistence type="predicted"/>
<dbReference type="OrthoDB" id="7573906at2"/>
<feature type="chain" id="PRO_5026792230" evidence="2">
    <location>
        <begin position="27"/>
        <end position="135"/>
    </location>
</feature>
<organism evidence="3 4">
    <name type="scientific">Frigidibacter albus</name>
    <dbReference type="NCBI Taxonomy" id="1465486"/>
    <lineage>
        <taxon>Bacteria</taxon>
        <taxon>Pseudomonadati</taxon>
        <taxon>Pseudomonadota</taxon>
        <taxon>Alphaproteobacteria</taxon>
        <taxon>Rhodobacterales</taxon>
        <taxon>Paracoccaceae</taxon>
        <taxon>Frigidibacter</taxon>
    </lineage>
</organism>
<name>A0A6L8VGF1_9RHOB</name>